<evidence type="ECO:0000313" key="3">
    <source>
        <dbReference type="Proteomes" id="UP000254925"/>
    </source>
</evidence>
<dbReference type="RefSeq" id="WP_114770360.1">
    <property type="nucleotide sequence ID" value="NZ_QQBB01000004.1"/>
</dbReference>
<dbReference type="EMBL" id="QQBB01000004">
    <property type="protein sequence ID" value="RDI59489.1"/>
    <property type="molecule type" value="Genomic_DNA"/>
</dbReference>
<dbReference type="Proteomes" id="UP000254925">
    <property type="component" value="Unassembled WGS sequence"/>
</dbReference>
<accession>A0A370HLV5</accession>
<sequence>MTAIMVIIFAAVAGFFLFHAFNLARLGDWDRVWVLLAVSLPFVAGSCFVLWNGLPAHDVSAVSTNHSGWRCVGRYTDFCYRQP</sequence>
<evidence type="ECO:0000313" key="2">
    <source>
        <dbReference type="EMBL" id="RDI59489.1"/>
    </source>
</evidence>
<keyword evidence="3" id="KW-1185">Reference proteome</keyword>
<dbReference type="AlphaFoldDB" id="A0A370HLV5"/>
<evidence type="ECO:0000256" key="1">
    <source>
        <dbReference type="SAM" id="Phobius"/>
    </source>
</evidence>
<gene>
    <name evidence="2" type="ORF">DES45_104405</name>
</gene>
<proteinExistence type="predicted"/>
<keyword evidence="1" id="KW-1133">Transmembrane helix</keyword>
<reference evidence="2 3" key="1">
    <citation type="submission" date="2018-07" db="EMBL/GenBank/DDBJ databases">
        <title>Genomic Encyclopedia of Type Strains, Phase IV (KMG-IV): sequencing the most valuable type-strain genomes for metagenomic binning, comparative biology and taxonomic classification.</title>
        <authorList>
            <person name="Goeker M."/>
        </authorList>
    </citation>
    <scope>NUCLEOTIDE SEQUENCE [LARGE SCALE GENOMIC DNA]</scope>
    <source>
        <strain evidence="2 3">DSM 14364</strain>
    </source>
</reference>
<comment type="caution">
    <text evidence="2">The sequence shown here is derived from an EMBL/GenBank/DDBJ whole genome shotgun (WGS) entry which is preliminary data.</text>
</comment>
<keyword evidence="1" id="KW-0812">Transmembrane</keyword>
<name>A0A370HLV5_9HYPH</name>
<feature type="transmembrane region" description="Helical" evidence="1">
    <location>
        <begin position="6"/>
        <end position="25"/>
    </location>
</feature>
<feature type="transmembrane region" description="Helical" evidence="1">
    <location>
        <begin position="32"/>
        <end position="51"/>
    </location>
</feature>
<keyword evidence="1" id="KW-0472">Membrane</keyword>
<protein>
    <submittedName>
        <fullName evidence="2">Uncharacterized protein</fullName>
    </submittedName>
</protein>
<organism evidence="2 3">
    <name type="scientific">Microvirga subterranea</name>
    <dbReference type="NCBI Taxonomy" id="186651"/>
    <lineage>
        <taxon>Bacteria</taxon>
        <taxon>Pseudomonadati</taxon>
        <taxon>Pseudomonadota</taxon>
        <taxon>Alphaproteobacteria</taxon>
        <taxon>Hyphomicrobiales</taxon>
        <taxon>Methylobacteriaceae</taxon>
        <taxon>Microvirga</taxon>
    </lineage>
</organism>